<evidence type="ECO:0000256" key="1">
    <source>
        <dbReference type="SAM" id="MobiDB-lite"/>
    </source>
</evidence>
<name>A0ABP1BMZ8_9BRYO</name>
<feature type="compositionally biased region" description="Polar residues" evidence="1">
    <location>
        <begin position="255"/>
        <end position="265"/>
    </location>
</feature>
<evidence type="ECO:0000313" key="2">
    <source>
        <dbReference type="EMBL" id="CAK9876818.1"/>
    </source>
</evidence>
<dbReference type="EMBL" id="OZ023706">
    <property type="protein sequence ID" value="CAK9876818.1"/>
    <property type="molecule type" value="Genomic_DNA"/>
</dbReference>
<keyword evidence="3" id="KW-1185">Reference proteome</keyword>
<feature type="compositionally biased region" description="Basic and acidic residues" evidence="1">
    <location>
        <begin position="182"/>
        <end position="198"/>
    </location>
</feature>
<dbReference type="Proteomes" id="UP001497522">
    <property type="component" value="Chromosome 5"/>
</dbReference>
<protein>
    <submittedName>
        <fullName evidence="2">Uncharacterized protein</fullName>
    </submittedName>
</protein>
<reference evidence="2" key="1">
    <citation type="submission" date="2024-03" db="EMBL/GenBank/DDBJ databases">
        <authorList>
            <consortium name="ELIXIR-Norway"/>
            <consortium name="Elixir Norway"/>
        </authorList>
    </citation>
    <scope>NUCLEOTIDE SEQUENCE</scope>
</reference>
<feature type="region of interest" description="Disordered" evidence="1">
    <location>
        <begin position="251"/>
        <end position="297"/>
    </location>
</feature>
<evidence type="ECO:0000313" key="3">
    <source>
        <dbReference type="Proteomes" id="UP001497522"/>
    </source>
</evidence>
<gene>
    <name evidence="2" type="ORF">CSSPJE1EN2_LOCUS18860</name>
</gene>
<sequence length="448" mass="48243">MTQGLNTAAGVSPAGVRLWLAERRMQTGPLSVLSESQPESGLDALLAGNEGCSLTSQHRDGLKRKELLAGHSEEDSGASDHKRHRKLQVQSSTSSSYGSVMTSRTDVLSCDAIAERPGCCLLSVKEPVFEEQIRAARVLGLAEVDTICCSSGHDEISGGNASAIISSEEGDSQLHPSLRRFPNVDRKGGSSTDPKGRAEMHMWSDSGGLLSLQLNSFIAKEKKKLESSDTAGNGTQIFSQSEQSLLGSLYGEHSPSLQRRPFQNRSIGSGGHIGSGSMEDGPCFLAGSSTEASQERSRLENLKLNPLTSMLLSRMSKRQRSTLEFCCTEDSATSAVEDQSEEERKRKLAVRKSCIDSMGLQGSVYDLQGVPSSTAENTRIQDEDGAITPDPHQMFVLSSGRPSSTEEERSGKPILTIDCDFDTSSTELEGCASVQYVKRLRSTTLLTI</sequence>
<organism evidence="2 3">
    <name type="scientific">Sphagnum jensenii</name>
    <dbReference type="NCBI Taxonomy" id="128206"/>
    <lineage>
        <taxon>Eukaryota</taxon>
        <taxon>Viridiplantae</taxon>
        <taxon>Streptophyta</taxon>
        <taxon>Embryophyta</taxon>
        <taxon>Bryophyta</taxon>
        <taxon>Sphagnophytina</taxon>
        <taxon>Sphagnopsida</taxon>
        <taxon>Sphagnales</taxon>
        <taxon>Sphagnaceae</taxon>
        <taxon>Sphagnum</taxon>
    </lineage>
</organism>
<feature type="region of interest" description="Disordered" evidence="1">
    <location>
        <begin position="169"/>
        <end position="198"/>
    </location>
</feature>
<proteinExistence type="predicted"/>
<feature type="region of interest" description="Disordered" evidence="1">
    <location>
        <begin position="71"/>
        <end position="99"/>
    </location>
</feature>
<accession>A0ABP1BMZ8</accession>
<feature type="compositionally biased region" description="Basic and acidic residues" evidence="1">
    <location>
        <begin position="71"/>
        <end position="80"/>
    </location>
</feature>